<dbReference type="Proteomes" id="UP001165063">
    <property type="component" value="Unassembled WGS sequence"/>
</dbReference>
<dbReference type="EMBL" id="BSXU01006049">
    <property type="protein sequence ID" value="GMG55692.1"/>
    <property type="molecule type" value="Genomic_DNA"/>
</dbReference>
<feature type="compositionally biased region" description="Basic and acidic residues" evidence="1">
    <location>
        <begin position="54"/>
        <end position="63"/>
    </location>
</feature>
<evidence type="ECO:0000256" key="1">
    <source>
        <dbReference type="SAM" id="MobiDB-lite"/>
    </source>
</evidence>
<reference evidence="2" key="1">
    <citation type="submission" date="2023-04" db="EMBL/GenBank/DDBJ databases">
        <title>Ambrosiozyma monospora NBRC 1965.</title>
        <authorList>
            <person name="Ichikawa N."/>
            <person name="Sato H."/>
            <person name="Tonouchi N."/>
        </authorList>
    </citation>
    <scope>NUCLEOTIDE SEQUENCE</scope>
    <source>
        <strain evidence="2">NBRC 1965</strain>
    </source>
</reference>
<protein>
    <submittedName>
        <fullName evidence="2">Unnamed protein product</fullName>
    </submittedName>
</protein>
<accession>A0A9W7DJ03</accession>
<organism evidence="2 3">
    <name type="scientific">Ambrosiozyma monospora</name>
    <name type="common">Yeast</name>
    <name type="synonym">Endomycopsis monosporus</name>
    <dbReference type="NCBI Taxonomy" id="43982"/>
    <lineage>
        <taxon>Eukaryota</taxon>
        <taxon>Fungi</taxon>
        <taxon>Dikarya</taxon>
        <taxon>Ascomycota</taxon>
        <taxon>Saccharomycotina</taxon>
        <taxon>Pichiomycetes</taxon>
        <taxon>Pichiales</taxon>
        <taxon>Pichiaceae</taxon>
        <taxon>Ambrosiozyma</taxon>
    </lineage>
</organism>
<dbReference type="AlphaFoldDB" id="A0A9W7DJ03"/>
<gene>
    <name evidence="2" type="ORF">Amon01_000776500</name>
</gene>
<evidence type="ECO:0000313" key="3">
    <source>
        <dbReference type="Proteomes" id="UP001165063"/>
    </source>
</evidence>
<sequence>MSSNRNIGNRDPLNHANPNTNGNIDNDNDSNIEDTTNIDSSVIDDNSDYDDSIVDDKRAKLDNSTDNTEDTTNVDSKKLKKLQKQERLKKRLFTQLHMTDNDNFEFEEEKLLHSSRSFRDRQLND</sequence>
<name>A0A9W7DJ03_AMBMO</name>
<comment type="caution">
    <text evidence="2">The sequence shown here is derived from an EMBL/GenBank/DDBJ whole genome shotgun (WGS) entry which is preliminary data.</text>
</comment>
<feature type="compositionally biased region" description="Low complexity" evidence="1">
    <location>
        <begin position="64"/>
        <end position="74"/>
    </location>
</feature>
<feature type="compositionally biased region" description="Low complexity" evidence="1">
    <location>
        <begin position="33"/>
        <end position="44"/>
    </location>
</feature>
<feature type="region of interest" description="Disordered" evidence="1">
    <location>
        <begin position="1"/>
        <end position="83"/>
    </location>
</feature>
<proteinExistence type="predicted"/>
<evidence type="ECO:0000313" key="2">
    <source>
        <dbReference type="EMBL" id="GMG55692.1"/>
    </source>
</evidence>
<keyword evidence="3" id="KW-1185">Reference proteome</keyword>